<organism evidence="3 4">
    <name type="scientific">Setomelanomma holmii</name>
    <dbReference type="NCBI Taxonomy" id="210430"/>
    <lineage>
        <taxon>Eukaryota</taxon>
        <taxon>Fungi</taxon>
        <taxon>Dikarya</taxon>
        <taxon>Ascomycota</taxon>
        <taxon>Pezizomycotina</taxon>
        <taxon>Dothideomycetes</taxon>
        <taxon>Pleosporomycetidae</taxon>
        <taxon>Pleosporales</taxon>
        <taxon>Pleosporineae</taxon>
        <taxon>Phaeosphaeriaceae</taxon>
        <taxon>Setomelanomma</taxon>
    </lineage>
</organism>
<evidence type="ECO:0000259" key="2">
    <source>
        <dbReference type="Pfam" id="PF07110"/>
    </source>
</evidence>
<dbReference type="AlphaFoldDB" id="A0A9P4LMD1"/>
<protein>
    <recommendedName>
        <fullName evidence="2">EthD domain-containing protein</fullName>
    </recommendedName>
</protein>
<dbReference type="Proteomes" id="UP000799777">
    <property type="component" value="Unassembled WGS sequence"/>
</dbReference>
<dbReference type="Pfam" id="PF07110">
    <property type="entry name" value="EthD"/>
    <property type="match status" value="1"/>
</dbReference>
<dbReference type="EMBL" id="ML978187">
    <property type="protein sequence ID" value="KAF2030783.1"/>
    <property type="molecule type" value="Genomic_DNA"/>
</dbReference>
<evidence type="ECO:0000313" key="4">
    <source>
        <dbReference type="Proteomes" id="UP000799777"/>
    </source>
</evidence>
<name>A0A9P4LMD1_9PLEO</name>
<gene>
    <name evidence="3" type="ORF">EK21DRAFT_100257</name>
</gene>
<dbReference type="GO" id="GO:0016491">
    <property type="term" value="F:oxidoreductase activity"/>
    <property type="evidence" value="ECO:0007669"/>
    <property type="project" value="InterPro"/>
</dbReference>
<dbReference type="InterPro" id="IPR009799">
    <property type="entry name" value="EthD_dom"/>
</dbReference>
<dbReference type="Gene3D" id="3.30.70.100">
    <property type="match status" value="1"/>
</dbReference>
<feature type="domain" description="EthD" evidence="2">
    <location>
        <begin position="13"/>
        <end position="110"/>
    </location>
</feature>
<comment type="similarity">
    <text evidence="1">Belongs to the tpcK family.</text>
</comment>
<comment type="caution">
    <text evidence="3">The sequence shown here is derived from an EMBL/GenBank/DDBJ whole genome shotgun (WGS) entry which is preliminary data.</text>
</comment>
<evidence type="ECO:0000313" key="3">
    <source>
        <dbReference type="EMBL" id="KAF2030783.1"/>
    </source>
</evidence>
<proteinExistence type="inferred from homology"/>
<dbReference type="OrthoDB" id="2519291at2759"/>
<reference evidence="3" key="1">
    <citation type="journal article" date="2020" name="Stud. Mycol.">
        <title>101 Dothideomycetes genomes: a test case for predicting lifestyles and emergence of pathogens.</title>
        <authorList>
            <person name="Haridas S."/>
            <person name="Albert R."/>
            <person name="Binder M."/>
            <person name="Bloem J."/>
            <person name="Labutti K."/>
            <person name="Salamov A."/>
            <person name="Andreopoulos B."/>
            <person name="Baker S."/>
            <person name="Barry K."/>
            <person name="Bills G."/>
            <person name="Bluhm B."/>
            <person name="Cannon C."/>
            <person name="Castanera R."/>
            <person name="Culley D."/>
            <person name="Daum C."/>
            <person name="Ezra D."/>
            <person name="Gonzalez J."/>
            <person name="Henrissat B."/>
            <person name="Kuo A."/>
            <person name="Liang C."/>
            <person name="Lipzen A."/>
            <person name="Lutzoni F."/>
            <person name="Magnuson J."/>
            <person name="Mondo S."/>
            <person name="Nolan M."/>
            <person name="Ohm R."/>
            <person name="Pangilinan J."/>
            <person name="Park H.-J."/>
            <person name="Ramirez L."/>
            <person name="Alfaro M."/>
            <person name="Sun H."/>
            <person name="Tritt A."/>
            <person name="Yoshinaga Y."/>
            <person name="Zwiers L.-H."/>
            <person name="Turgeon B."/>
            <person name="Goodwin S."/>
            <person name="Spatafora J."/>
            <person name="Crous P."/>
            <person name="Grigoriev I."/>
        </authorList>
    </citation>
    <scope>NUCLEOTIDE SEQUENCE</scope>
    <source>
        <strain evidence="3">CBS 110217</strain>
    </source>
</reference>
<sequence>MPFTIAAFVTRLPALSPTEFQSAYESHVPYLRETVGDAGSPETITRHYVRRAKADPEGLKVVSYTGSEETFGYDLVSYLSFKDEDHAKVFQQAYGQKQQEIGAKVAEFAELNRFRVIAFQDAISD</sequence>
<accession>A0A9P4LMD1</accession>
<evidence type="ECO:0000256" key="1">
    <source>
        <dbReference type="ARBA" id="ARBA00005986"/>
    </source>
</evidence>
<keyword evidence="4" id="KW-1185">Reference proteome</keyword>